<organism evidence="2 3">
    <name type="scientific">Cytospora mali</name>
    <name type="common">Apple Valsa canker fungus</name>
    <name type="synonym">Valsa mali</name>
    <dbReference type="NCBI Taxonomy" id="578113"/>
    <lineage>
        <taxon>Eukaryota</taxon>
        <taxon>Fungi</taxon>
        <taxon>Dikarya</taxon>
        <taxon>Ascomycota</taxon>
        <taxon>Pezizomycotina</taxon>
        <taxon>Sordariomycetes</taxon>
        <taxon>Sordariomycetidae</taxon>
        <taxon>Diaporthales</taxon>
        <taxon>Cytosporaceae</taxon>
        <taxon>Cytospora</taxon>
    </lineage>
</organism>
<evidence type="ECO:0000313" key="2">
    <source>
        <dbReference type="EMBL" id="KUI71597.1"/>
    </source>
</evidence>
<protein>
    <submittedName>
        <fullName evidence="2">Uncharacterized protein</fullName>
    </submittedName>
</protein>
<keyword evidence="3" id="KW-1185">Reference proteome</keyword>
<feature type="compositionally biased region" description="Basic and acidic residues" evidence="1">
    <location>
        <begin position="1"/>
        <end position="13"/>
    </location>
</feature>
<feature type="compositionally biased region" description="Polar residues" evidence="1">
    <location>
        <begin position="14"/>
        <end position="32"/>
    </location>
</feature>
<dbReference type="AlphaFoldDB" id="A0A194W5Q5"/>
<name>A0A194W5Q5_CYTMA</name>
<accession>A0A194W5Q5</accession>
<evidence type="ECO:0000256" key="1">
    <source>
        <dbReference type="SAM" id="MobiDB-lite"/>
    </source>
</evidence>
<dbReference type="EMBL" id="CM003104">
    <property type="protein sequence ID" value="KUI71597.1"/>
    <property type="molecule type" value="Genomic_DNA"/>
</dbReference>
<gene>
    <name evidence="2" type="ORF">VM1G_11750</name>
</gene>
<reference evidence="2" key="1">
    <citation type="submission" date="2014-12" db="EMBL/GenBank/DDBJ databases">
        <title>Genome Sequence of Valsa Canker Pathogens Uncovers a Specific Adaption of Colonization on Woody Bark.</title>
        <authorList>
            <person name="Yin Z."/>
            <person name="Liu H."/>
            <person name="Gao X."/>
            <person name="Li Z."/>
            <person name="Song N."/>
            <person name="Ke X."/>
            <person name="Dai Q."/>
            <person name="Wu Y."/>
            <person name="Sun Y."/>
            <person name="Xu J.-R."/>
            <person name="Kang Z.K."/>
            <person name="Wang L."/>
            <person name="Huang L."/>
        </authorList>
    </citation>
    <scope>NUCLEOTIDE SEQUENCE [LARGE SCALE GENOMIC DNA]</scope>
    <source>
        <strain evidence="2">03-8</strain>
    </source>
</reference>
<evidence type="ECO:0000313" key="3">
    <source>
        <dbReference type="Proteomes" id="UP000078559"/>
    </source>
</evidence>
<proteinExistence type="predicted"/>
<sequence>MRKEGFKYKRNTQENDNADQIKSNGTESQTSVFEPRLRIAASKPIGFEMQVKLELERRGKQEEEQR</sequence>
<dbReference type="Proteomes" id="UP000078559">
    <property type="component" value="Chromosome 7"/>
</dbReference>
<feature type="region of interest" description="Disordered" evidence="1">
    <location>
        <begin position="1"/>
        <end position="33"/>
    </location>
</feature>